<accession>A0A251X0U8</accession>
<dbReference type="OrthoDB" id="7745775at2"/>
<dbReference type="RefSeq" id="WP_086449831.1">
    <property type="nucleotide sequence ID" value="NZ_MSPP01000001.1"/>
</dbReference>
<feature type="transmembrane region" description="Helical" evidence="1">
    <location>
        <begin position="6"/>
        <end position="26"/>
    </location>
</feature>
<comment type="caution">
    <text evidence="2">The sequence shown here is derived from an EMBL/GenBank/DDBJ whole genome shotgun (WGS) entry which is preliminary data.</text>
</comment>
<protein>
    <recommendedName>
        <fullName evidence="4">Flagellar assembly protein FliO</fullName>
    </recommendedName>
</protein>
<keyword evidence="1" id="KW-1133">Transmembrane helix</keyword>
<sequence length="89" mass="9952">MDFIRPDQILTIVLFLGLLALAWVFVRVNRQGLGAKVRAGKRITVQEVTAISPQDRAMIMRVDDREFFVIKSKGVAPVLTEITKPEDAA</sequence>
<name>A0A251X0U8_9RHOB</name>
<gene>
    <name evidence="2" type="ORF">BVC71_01300</name>
</gene>
<evidence type="ECO:0008006" key="4">
    <source>
        <dbReference type="Google" id="ProtNLM"/>
    </source>
</evidence>
<keyword evidence="1" id="KW-0472">Membrane</keyword>
<reference evidence="2 3" key="1">
    <citation type="submission" date="2016-12" db="EMBL/GenBank/DDBJ databases">
        <title>The draft genome sequence of HSLHS2.</title>
        <authorList>
            <person name="Hu D."/>
            <person name="Wang L."/>
            <person name="Shao Z."/>
        </authorList>
    </citation>
    <scope>NUCLEOTIDE SEQUENCE [LARGE SCALE GENOMIC DNA]</scope>
    <source>
        <strain evidence="2">MCCC 1A06712</strain>
    </source>
</reference>
<dbReference type="EMBL" id="MSPP01000001">
    <property type="protein sequence ID" value="OUD10181.1"/>
    <property type="molecule type" value="Genomic_DNA"/>
</dbReference>
<keyword evidence="3" id="KW-1185">Reference proteome</keyword>
<evidence type="ECO:0000313" key="2">
    <source>
        <dbReference type="EMBL" id="OUD10181.1"/>
    </source>
</evidence>
<evidence type="ECO:0000256" key="1">
    <source>
        <dbReference type="SAM" id="Phobius"/>
    </source>
</evidence>
<proteinExistence type="predicted"/>
<keyword evidence="1" id="KW-0812">Transmembrane</keyword>
<dbReference type="AlphaFoldDB" id="A0A251X0U8"/>
<dbReference type="Proteomes" id="UP000194664">
    <property type="component" value="Unassembled WGS sequence"/>
</dbReference>
<organism evidence="2 3">
    <name type="scientific">Marivivens niveibacter</name>
    <dbReference type="NCBI Taxonomy" id="1930667"/>
    <lineage>
        <taxon>Bacteria</taxon>
        <taxon>Pseudomonadati</taxon>
        <taxon>Pseudomonadota</taxon>
        <taxon>Alphaproteobacteria</taxon>
        <taxon>Rhodobacterales</taxon>
        <taxon>Paracoccaceae</taxon>
        <taxon>Marivivens group</taxon>
        <taxon>Marivivens</taxon>
    </lineage>
</organism>
<evidence type="ECO:0000313" key="3">
    <source>
        <dbReference type="Proteomes" id="UP000194664"/>
    </source>
</evidence>